<dbReference type="PROSITE" id="PS52035">
    <property type="entry name" value="PEPTIDASE_M14"/>
    <property type="match status" value="1"/>
</dbReference>
<feature type="region of interest" description="Disordered" evidence="7">
    <location>
        <begin position="957"/>
        <end position="1009"/>
    </location>
</feature>
<accession>A0A6F9DI68</accession>
<name>A0A6F9DI68_9ASCI</name>
<feature type="compositionally biased region" description="Polar residues" evidence="7">
    <location>
        <begin position="1355"/>
        <end position="1373"/>
    </location>
</feature>
<feature type="region of interest" description="Disordered" evidence="7">
    <location>
        <begin position="1021"/>
        <end position="1046"/>
    </location>
</feature>
<dbReference type="Pfam" id="PF00246">
    <property type="entry name" value="Peptidase_M14"/>
    <property type="match status" value="1"/>
</dbReference>
<dbReference type="EMBL" id="LR787302">
    <property type="protein sequence ID" value="CAB3263164.1"/>
    <property type="molecule type" value="mRNA"/>
</dbReference>
<sequence>MSYETKMPTSFADIISFCNDTQSERGHSPITNRNEIGLETMSLRSKSPTNYVLDKRYASPIDKEAHELSARKRHAILNTSEKNWKVDLRSKIETDLTDQVQQALAPVLGPKQKERKKNERQKNLQTMKLGNFYQHKISPRFSFEANQSESSKGGGFKYIDVNYLPGNRMVGGGTGSYMSKDFKDMVPRSLANLRLPRRNGLHSHAIYGLEELARAQKHATNIRGGLDVTLLDGNRSNFNFLNLPRQDAVNGLRPLLPNAITYNGMSMPNYGLNRRCFQMYTKDGMNSVLNSRSRRCKLTHLGHGKYMDKRGVVMSRLGPFWPQGYGPVCQCPELRTTCPKQENLGTEYVSRSSNNNNNSNPRPTESRSQININSSSRISSDSGNWVTKLQQHTRPNFRPEAVNHNNNSRPIVQNPVNHQQAANLGLSPREQPQHGKSETNGTNNPKGIWRGKPVIYDCERSSRSPMPHSVPDGMDESLLFESRFESGNLRQVRRISEFEYELVLRTDMYTNRHTQWYYFRVQKAKKGRTYKFNIINLLKKDSLYNYGMKPLIYSEHLANEQGVGWHRSGENIKYMSWNNATRNAILSLDLQYYCLEFEVTFDWDGVEEDTIYLAHCYPYTYSDLRRHLDLMMEDPEVAQHVKKEVLCETTAGNACFLLTITEFPDREKDKYKDFHQEKQGVVLTARVHPGETQASWMMKGVLDFLTSDQPNARKLRQKYVFKIVPMLNPDGVIVGNYRTSLAARDLNRNYRHPRQGTFPTIWHTKQMVDQFNKDHPIILYCDLHGHSRKHMVFMYGCERKALYNKPNVRKPRGDSGEAKPATEAPQEVPEKPRSSLDDARDFVEERLFPWLMYRLAPTRFSFHSTKFAVRRSKESTGRVVMFRQMGIYNSFTMEASFSGTKFNKDKGRHFNIDDFQLMGRKLCECVLEYSRVCNDPIAKSRAILEMTREVAQKLLLDRKPSTTTSMPVLAPKTSKPPDKQLQTNSTSNQQMGPAPETPRNGLTAEIGVQNSTDIVKSINEECRKQTRSKQPVKSDDQQRTFDDVASDCDVIDDVETLSETVVGEELVKQHEEENDPELDVNCFKFLQQLNLQQLEMESESSSESNSDSEPELPPDAPSSGGKTRSSQPGSGARKKKKKKRQQRIGKSVSAPSNVQSSIPQQRKVSEDTLSKETVIKSKQQVNYPGFVNKYANRSNGGIPIFAQERIKERAARRLAELKVAEEDRKQQEHQLRQQLLMAGIQDGPNVQYEIHTDNPEAHDGYSEICGVRYKVSNQARKVQYMLYNPYRSSSPTSNEEPRPMVTMRFSPPNQLRRREADEIPFAEQRKKSADIYTPYRVQAPAGRLSNQRALNSLTELSDSSETRTEPSSSQSSDCAIPPDESKQVDQSEALTAEGEKFEPRSVVVPIQKYNMSLKSLKKPWHQKTAFTAFSAKSDVDYEHHSGSPHDSTSSKDQLHTTVSELVLPPNMDLTDVMTAHMRYPVQVHRVEAMKPLPRGRTISRGPPMVFGEPVVMAQKAQDGAPPPVAAPPSTGSHKRRVDPPSFVRAATFAHFKDSQPDLFIENRRERTLDPEVTVSQPEAEDTYERQLIAEQKAVRKVDTSVPNEDNNTSLLQSDDRPRFVPRFVAVAPNRKTGFSSDDQVIDTGSFSARSRTQGLTGVPGEQSDNDSSRQPFTVR</sequence>
<evidence type="ECO:0000256" key="6">
    <source>
        <dbReference type="PROSITE-ProRule" id="PRU01379"/>
    </source>
</evidence>
<evidence type="ECO:0000256" key="4">
    <source>
        <dbReference type="ARBA" id="ARBA00022645"/>
    </source>
</evidence>
<feature type="compositionally biased region" description="Acidic residues" evidence="7">
    <location>
        <begin position="1096"/>
        <end position="1112"/>
    </location>
</feature>
<feature type="region of interest" description="Disordered" evidence="7">
    <location>
        <begin position="426"/>
        <end position="451"/>
    </location>
</feature>
<dbReference type="Pfam" id="PF18027">
    <property type="entry name" value="Pepdidase_M14_N"/>
    <property type="match status" value="1"/>
</dbReference>
<comment type="similarity">
    <text evidence="3 6">Belongs to the peptidase M14 family.</text>
</comment>
<feature type="compositionally biased region" description="Basic and acidic residues" evidence="7">
    <location>
        <begin position="1312"/>
        <end position="1325"/>
    </location>
</feature>
<protein>
    <submittedName>
        <fullName evidence="9">Uncharacterized protein LOC104265751</fullName>
    </submittedName>
</protein>
<feature type="region of interest" description="Disordered" evidence="7">
    <location>
        <begin position="1288"/>
        <end position="1325"/>
    </location>
</feature>
<evidence type="ECO:0000256" key="7">
    <source>
        <dbReference type="SAM" id="MobiDB-lite"/>
    </source>
</evidence>
<feature type="region of interest" description="Disordered" evidence="7">
    <location>
        <begin position="1594"/>
        <end position="1614"/>
    </location>
</feature>
<dbReference type="PANTHER" id="PTHR12756">
    <property type="entry name" value="CYTOSOLIC CARBOXYPEPTIDASE"/>
    <property type="match status" value="1"/>
</dbReference>
<feature type="compositionally biased region" description="Polar residues" evidence="7">
    <location>
        <begin position="1632"/>
        <end position="1655"/>
    </location>
</feature>
<dbReference type="GO" id="GO:0005829">
    <property type="term" value="C:cytosol"/>
    <property type="evidence" value="ECO:0007669"/>
    <property type="project" value="UniProtKB-SubCell"/>
</dbReference>
<proteinExistence type="evidence at transcript level"/>
<feature type="compositionally biased region" description="Basic and acidic residues" evidence="7">
    <location>
        <begin position="1032"/>
        <end position="1042"/>
    </location>
</feature>
<dbReference type="PANTHER" id="PTHR12756:SF4">
    <property type="entry name" value="PEPTIDASE M14 CARBOXYPEPTIDASE A DOMAIN-CONTAINING PROTEIN"/>
    <property type="match status" value="1"/>
</dbReference>
<dbReference type="Gene3D" id="3.40.630.10">
    <property type="entry name" value="Zn peptidases"/>
    <property type="match status" value="1"/>
</dbReference>
<feature type="compositionally biased region" description="Basic and acidic residues" evidence="7">
    <location>
        <begin position="1436"/>
        <end position="1454"/>
    </location>
</feature>
<evidence type="ECO:0000313" key="9">
    <source>
        <dbReference type="EMBL" id="CAB3263164.1"/>
    </source>
</evidence>
<evidence type="ECO:0000256" key="1">
    <source>
        <dbReference type="ARBA" id="ARBA00001947"/>
    </source>
</evidence>
<feature type="compositionally biased region" description="Polar residues" evidence="7">
    <location>
        <begin position="1120"/>
        <end position="1129"/>
    </location>
</feature>
<keyword evidence="4" id="KW-0378">Hydrolase</keyword>
<feature type="region of interest" description="Disordered" evidence="7">
    <location>
        <begin position="806"/>
        <end position="836"/>
    </location>
</feature>
<feature type="region of interest" description="Disordered" evidence="7">
    <location>
        <begin position="346"/>
        <end position="389"/>
    </location>
</feature>
<feature type="region of interest" description="Disordered" evidence="7">
    <location>
        <begin position="1436"/>
        <end position="1455"/>
    </location>
</feature>
<evidence type="ECO:0000259" key="8">
    <source>
        <dbReference type="PROSITE" id="PS52035"/>
    </source>
</evidence>
<keyword evidence="4" id="KW-0645">Protease</keyword>
<reference evidence="9" key="1">
    <citation type="submission" date="2020-04" db="EMBL/GenBank/DDBJ databases">
        <authorList>
            <person name="Neveu A P."/>
        </authorList>
    </citation>
    <scope>NUCLEOTIDE SEQUENCE</scope>
    <source>
        <tissue evidence="9">Whole embryo</tissue>
    </source>
</reference>
<feature type="compositionally biased region" description="Polar residues" evidence="7">
    <location>
        <begin position="980"/>
        <end position="991"/>
    </location>
</feature>
<feature type="compositionally biased region" description="Polar residues" evidence="7">
    <location>
        <begin position="1149"/>
        <end position="1162"/>
    </location>
</feature>
<feature type="compositionally biased region" description="Basic residues" evidence="7">
    <location>
        <begin position="1132"/>
        <end position="1143"/>
    </location>
</feature>
<feature type="active site" description="Proton donor/acceptor" evidence="6">
    <location>
        <position position="894"/>
    </location>
</feature>
<evidence type="ECO:0000256" key="5">
    <source>
        <dbReference type="ARBA" id="ARBA00029302"/>
    </source>
</evidence>
<feature type="region of interest" description="Disordered" evidence="7">
    <location>
        <begin position="1355"/>
        <end position="1393"/>
    </location>
</feature>
<comment type="cofactor">
    <cofactor evidence="1">
        <name>Zn(2+)</name>
        <dbReference type="ChEBI" id="CHEBI:29105"/>
    </cofactor>
</comment>
<dbReference type="SUPFAM" id="SSF53187">
    <property type="entry name" value="Zn-dependent exopeptidases"/>
    <property type="match status" value="1"/>
</dbReference>
<dbReference type="GO" id="GO:0004181">
    <property type="term" value="F:metallocarboxypeptidase activity"/>
    <property type="evidence" value="ECO:0007669"/>
    <property type="project" value="InterPro"/>
</dbReference>
<evidence type="ECO:0000256" key="3">
    <source>
        <dbReference type="ARBA" id="ARBA00005988"/>
    </source>
</evidence>
<feature type="domain" description="Peptidase M14" evidence="8">
    <location>
        <begin position="617"/>
        <end position="930"/>
    </location>
</feature>
<dbReference type="GO" id="GO:0006508">
    <property type="term" value="P:proteolysis"/>
    <property type="evidence" value="ECO:0007669"/>
    <property type="project" value="InterPro"/>
</dbReference>
<feature type="compositionally biased region" description="Polar residues" evidence="7">
    <location>
        <begin position="1600"/>
        <end position="1612"/>
    </location>
</feature>
<feature type="compositionally biased region" description="Low complexity" evidence="7">
    <location>
        <begin position="350"/>
        <end position="382"/>
    </location>
</feature>
<evidence type="ECO:0000256" key="2">
    <source>
        <dbReference type="ARBA" id="ARBA00004514"/>
    </source>
</evidence>
<comment type="subcellular location">
    <subcellularLocation>
        <location evidence="2">Cytoplasm</location>
        <location evidence="2">Cytosol</location>
    </subcellularLocation>
</comment>
<dbReference type="InterPro" id="IPR000834">
    <property type="entry name" value="Peptidase_M14"/>
</dbReference>
<dbReference type="InterPro" id="IPR050821">
    <property type="entry name" value="Cytosolic_carboxypeptidase"/>
</dbReference>
<dbReference type="InterPro" id="IPR040626">
    <property type="entry name" value="Pepdidase_M14_N"/>
</dbReference>
<feature type="region of interest" description="Disordered" evidence="7">
    <location>
        <begin position="1628"/>
        <end position="1675"/>
    </location>
</feature>
<gene>
    <name evidence="9" type="primary">LOC104265751</name>
</gene>
<feature type="region of interest" description="Disordered" evidence="7">
    <location>
        <begin position="1517"/>
        <end position="1538"/>
    </location>
</feature>
<keyword evidence="4" id="KW-0121">Carboxypeptidase</keyword>
<dbReference type="Gene3D" id="2.60.40.3120">
    <property type="match status" value="1"/>
</dbReference>
<dbReference type="GO" id="GO:0008270">
    <property type="term" value="F:zinc ion binding"/>
    <property type="evidence" value="ECO:0007669"/>
    <property type="project" value="InterPro"/>
</dbReference>
<organism evidence="9">
    <name type="scientific">Phallusia mammillata</name>
    <dbReference type="NCBI Taxonomy" id="59560"/>
    <lineage>
        <taxon>Eukaryota</taxon>
        <taxon>Metazoa</taxon>
        <taxon>Chordata</taxon>
        <taxon>Tunicata</taxon>
        <taxon>Ascidiacea</taxon>
        <taxon>Phlebobranchia</taxon>
        <taxon>Ascidiidae</taxon>
        <taxon>Phallusia</taxon>
    </lineage>
</organism>
<feature type="region of interest" description="Disordered" evidence="7">
    <location>
        <begin position="1094"/>
        <end position="1171"/>
    </location>
</feature>
<comment type="catalytic activity">
    <reaction evidence="5">
        <text>(L-glutamyl)(n+1)-gamma-L-glutamyl-L-glutamyl-[protein] + H2O = (L-glutamyl)(n)-gamma-L-glutamyl-L-glutamyl-[protein] + L-glutamate</text>
        <dbReference type="Rhea" id="RHEA:60004"/>
        <dbReference type="Rhea" id="RHEA-COMP:15519"/>
        <dbReference type="Rhea" id="RHEA-COMP:15675"/>
        <dbReference type="ChEBI" id="CHEBI:15377"/>
        <dbReference type="ChEBI" id="CHEBI:29985"/>
        <dbReference type="ChEBI" id="CHEBI:143623"/>
    </reaction>
    <physiologicalReaction direction="left-to-right" evidence="5">
        <dbReference type="Rhea" id="RHEA:60005"/>
    </physiologicalReaction>
</comment>